<name>A0A1I4TUE5_9FLAO</name>
<keyword evidence="4" id="KW-0378">Hydrolase</keyword>
<accession>A0A1I4TUE5</accession>
<dbReference type="InterPro" id="IPR013783">
    <property type="entry name" value="Ig-like_fold"/>
</dbReference>
<dbReference type="Proteomes" id="UP000182961">
    <property type="component" value="Unassembled WGS sequence"/>
</dbReference>
<dbReference type="InterPro" id="IPR050546">
    <property type="entry name" value="Glycosyl_Hydrlase_16"/>
</dbReference>
<gene>
    <name evidence="4" type="ORF">SAMN05444143_102278</name>
</gene>
<keyword evidence="5" id="KW-1185">Reference proteome</keyword>
<sequence>MKKIFLNIIAFFSLLALVNCQDDNVEFGALGAPTNLAVTFDIVGKTAQTPDGDGSGKVKFTAKADNAISYKYVYGDGVSEIAPSGTAEHGFTTVGINTYTVTVIANGKGGVTSSVTVDVKVFSNFSDEKSTTLLTGGTAAGKKWYIAANEAGHFGVGPNSTDEKQNYFPLWYSAGPFEKGATCFYDGDFTFALVNGKIQYTQDNKGNTFFNKLYKSVGGGTNGGDDQCLPFNSAGTKVVALAPSTSFVTKNKEAATQTTGTVMNISDGGFIGYYAGATQFEILSITENRMVVRFVHGSVPAEAWYLILTTTKPTQAPVDNFNKLIWEDNFDTAGAPNTANWSYELGAGGWGNSELQTYTNKAENVKVEGGMLKITAIKDGSNYTSARIKSEDKVKFKYGKVEFRAKMPAGVGTWGAVWSLGQDHKTVGWPNSGEIDFLEYVGKNPNEVIGAFHFPGNSGGNAIVGKTTISNAATEFHVYKAIWTETSIKLYVDDKLYSSLDNNAATVYNKDFFLILNVAMGGTLGGPVESSFTQSTMEVDYIRVYGK</sequence>
<feature type="chain" id="PRO_5010311555" evidence="2">
    <location>
        <begin position="19"/>
        <end position="547"/>
    </location>
</feature>
<dbReference type="EMBL" id="FOUT01000002">
    <property type="protein sequence ID" value="SFM80215.1"/>
    <property type="molecule type" value="Genomic_DNA"/>
</dbReference>
<dbReference type="Pfam" id="PF00722">
    <property type="entry name" value="Glyco_hydro_16"/>
    <property type="match status" value="1"/>
</dbReference>
<dbReference type="PANTHER" id="PTHR10963:SF24">
    <property type="entry name" value="GLYCOSIDASE C21B10.07-RELATED"/>
    <property type="match status" value="1"/>
</dbReference>
<feature type="domain" description="GH16" evidence="3">
    <location>
        <begin position="292"/>
        <end position="547"/>
    </location>
</feature>
<dbReference type="GO" id="GO:0009251">
    <property type="term" value="P:glucan catabolic process"/>
    <property type="evidence" value="ECO:0007669"/>
    <property type="project" value="TreeGrafter"/>
</dbReference>
<evidence type="ECO:0000256" key="2">
    <source>
        <dbReference type="SAM" id="SignalP"/>
    </source>
</evidence>
<dbReference type="GO" id="GO:0004553">
    <property type="term" value="F:hydrolase activity, hydrolyzing O-glycosyl compounds"/>
    <property type="evidence" value="ECO:0007669"/>
    <property type="project" value="InterPro"/>
</dbReference>
<dbReference type="CDD" id="cd00146">
    <property type="entry name" value="PKD"/>
    <property type="match status" value="1"/>
</dbReference>
<dbReference type="InterPro" id="IPR000757">
    <property type="entry name" value="Beta-glucanase-like"/>
</dbReference>
<keyword evidence="2" id="KW-0732">Signal</keyword>
<feature type="signal peptide" evidence="2">
    <location>
        <begin position="1"/>
        <end position="18"/>
    </location>
</feature>
<evidence type="ECO:0000313" key="5">
    <source>
        <dbReference type="Proteomes" id="UP000182961"/>
    </source>
</evidence>
<organism evidence="4 5">
    <name type="scientific">Flavobacterium succinicans</name>
    <dbReference type="NCBI Taxonomy" id="29536"/>
    <lineage>
        <taxon>Bacteria</taxon>
        <taxon>Pseudomonadati</taxon>
        <taxon>Bacteroidota</taxon>
        <taxon>Flavobacteriia</taxon>
        <taxon>Flavobacteriales</taxon>
        <taxon>Flavobacteriaceae</taxon>
        <taxon>Flavobacterium</taxon>
    </lineage>
</organism>
<evidence type="ECO:0000256" key="1">
    <source>
        <dbReference type="ARBA" id="ARBA00006865"/>
    </source>
</evidence>
<comment type="similarity">
    <text evidence="1">Belongs to the glycosyl hydrolase 16 family.</text>
</comment>
<dbReference type="Gene3D" id="2.60.120.200">
    <property type="match status" value="1"/>
</dbReference>
<dbReference type="SUPFAM" id="SSF49899">
    <property type="entry name" value="Concanavalin A-like lectins/glucanases"/>
    <property type="match status" value="1"/>
</dbReference>
<protein>
    <submittedName>
        <fullName evidence="4">Glycosyl hydrolases family 16</fullName>
    </submittedName>
</protein>
<dbReference type="PANTHER" id="PTHR10963">
    <property type="entry name" value="GLYCOSYL HYDROLASE-RELATED"/>
    <property type="match status" value="1"/>
</dbReference>
<dbReference type="AlphaFoldDB" id="A0A1I4TUE5"/>
<evidence type="ECO:0000259" key="3">
    <source>
        <dbReference type="PROSITE" id="PS51762"/>
    </source>
</evidence>
<reference evidence="5" key="1">
    <citation type="submission" date="2016-10" db="EMBL/GenBank/DDBJ databases">
        <authorList>
            <person name="Varghese N."/>
            <person name="Submissions S."/>
        </authorList>
    </citation>
    <scope>NUCLEOTIDE SEQUENCE [LARGE SCALE GENOMIC DNA]</scope>
    <source>
        <strain evidence="5">DSM 4002</strain>
    </source>
</reference>
<proteinExistence type="inferred from homology"/>
<dbReference type="Gene3D" id="2.60.40.10">
    <property type="entry name" value="Immunoglobulins"/>
    <property type="match status" value="1"/>
</dbReference>
<dbReference type="PROSITE" id="PS51762">
    <property type="entry name" value="GH16_2"/>
    <property type="match status" value="1"/>
</dbReference>
<dbReference type="eggNOG" id="COG2273">
    <property type="taxonomic scope" value="Bacteria"/>
</dbReference>
<evidence type="ECO:0000313" key="4">
    <source>
        <dbReference type="EMBL" id="SFM80215.1"/>
    </source>
</evidence>
<dbReference type="RefSeq" id="WP_024980041.1">
    <property type="nucleotide sequence ID" value="NZ_CBCRUM010000010.1"/>
</dbReference>
<dbReference type="CDD" id="cd08023">
    <property type="entry name" value="GH16_laminarinase_like"/>
    <property type="match status" value="1"/>
</dbReference>
<dbReference type="InterPro" id="IPR013320">
    <property type="entry name" value="ConA-like_dom_sf"/>
</dbReference>